<evidence type="ECO:0000256" key="8">
    <source>
        <dbReference type="ARBA" id="ARBA00023136"/>
    </source>
</evidence>
<dbReference type="InterPro" id="IPR035906">
    <property type="entry name" value="MetI-like_sf"/>
</dbReference>
<feature type="transmembrane region" description="Helical" evidence="9">
    <location>
        <begin position="166"/>
        <end position="183"/>
    </location>
</feature>
<evidence type="ECO:0000313" key="13">
    <source>
        <dbReference type="Proteomes" id="UP000033608"/>
    </source>
</evidence>
<evidence type="ECO:0000256" key="2">
    <source>
        <dbReference type="ARBA" id="ARBA00022448"/>
    </source>
</evidence>
<dbReference type="CDD" id="cd06261">
    <property type="entry name" value="TM_PBP2"/>
    <property type="match status" value="1"/>
</dbReference>
<keyword evidence="3" id="KW-1003">Cell membrane</keyword>
<comment type="similarity">
    <text evidence="9">Belongs to the binding-protein-dependent transport system permease family.</text>
</comment>
<evidence type="ECO:0000256" key="3">
    <source>
        <dbReference type="ARBA" id="ARBA00022475"/>
    </source>
</evidence>
<keyword evidence="8 9" id="KW-0472">Membrane</keyword>
<keyword evidence="4 9" id="KW-0812">Transmembrane</keyword>
<dbReference type="STRING" id="1121477.SAMN02745223_03965"/>
<dbReference type="AlphaFoldDB" id="A0A0F5LWN3"/>
<dbReference type="PANTHER" id="PTHR43386">
    <property type="entry name" value="OLIGOPEPTIDE TRANSPORT SYSTEM PERMEASE PROTEIN APPC"/>
    <property type="match status" value="1"/>
</dbReference>
<dbReference type="Pfam" id="PF12911">
    <property type="entry name" value="OppC_N"/>
    <property type="match status" value="1"/>
</dbReference>
<accession>A0A0F5LWN3</accession>
<evidence type="ECO:0000256" key="1">
    <source>
        <dbReference type="ARBA" id="ARBA00004651"/>
    </source>
</evidence>
<evidence type="ECO:0000256" key="7">
    <source>
        <dbReference type="ARBA" id="ARBA00022989"/>
    </source>
</evidence>
<comment type="subcellular location">
    <subcellularLocation>
        <location evidence="1 9">Cell membrane</location>
        <topology evidence="1 9">Multi-pass membrane protein</topology>
    </subcellularLocation>
</comment>
<evidence type="ECO:0000313" key="12">
    <source>
        <dbReference type="EMBL" id="SHF94598.1"/>
    </source>
</evidence>
<sequence>MSDIPASTVHPAPPALNTRQRVISQLLRDKAAMAALTVIILLVLTAIFAPLIVMVLGHGPNEQFRDIGLTPGGVPLPPGPNFLLGTDVVGRDLLARLVVGTQITILVAVTCALTAIAIGIAVGMLAGFRGGLIDTMLSGFVDVVLGLPLLITAVALVSVYGASFPIMMGTIIFFTWGPVARVVRNLVVATKEGEFVDAARMLGASDLRIMVREILPNIAGQVIVYGSLLIPQVIVLEASLSFLGLGVPPPTATWGGIIAENQTNYAVAWWTILFPALFLLAATLAFNVLGDGLRDALDPSSERRTK</sequence>
<dbReference type="SUPFAM" id="SSF161098">
    <property type="entry name" value="MetI-like"/>
    <property type="match status" value="1"/>
</dbReference>
<dbReference type="OrthoDB" id="9805884at2"/>
<proteinExistence type="inferred from homology"/>
<feature type="transmembrane region" description="Helical" evidence="9">
    <location>
        <begin position="140"/>
        <end position="160"/>
    </location>
</feature>
<dbReference type="PATRIC" id="fig|1121477.3.peg.1149"/>
<dbReference type="InterPro" id="IPR050366">
    <property type="entry name" value="BP-dependent_transpt_permease"/>
</dbReference>
<dbReference type="Proteomes" id="UP000184533">
    <property type="component" value="Unassembled WGS sequence"/>
</dbReference>
<evidence type="ECO:0000313" key="14">
    <source>
        <dbReference type="Proteomes" id="UP000184533"/>
    </source>
</evidence>
<feature type="transmembrane region" description="Helical" evidence="9">
    <location>
        <begin position="222"/>
        <end position="247"/>
    </location>
</feature>
<keyword evidence="7 9" id="KW-1133">Transmembrane helix</keyword>
<dbReference type="Pfam" id="PF00528">
    <property type="entry name" value="BPD_transp_1"/>
    <property type="match status" value="1"/>
</dbReference>
<evidence type="ECO:0000259" key="10">
    <source>
        <dbReference type="PROSITE" id="PS50928"/>
    </source>
</evidence>
<evidence type="ECO:0000256" key="6">
    <source>
        <dbReference type="ARBA" id="ARBA00022927"/>
    </source>
</evidence>
<dbReference type="RefSeq" id="WP_046133423.1">
    <property type="nucleotide sequence ID" value="NZ_FQVC01000018.1"/>
</dbReference>
<dbReference type="PROSITE" id="PS50928">
    <property type="entry name" value="ABC_TM1"/>
    <property type="match status" value="1"/>
</dbReference>
<reference evidence="12 14" key="2">
    <citation type="submission" date="2016-11" db="EMBL/GenBank/DDBJ databases">
        <authorList>
            <person name="Jaros S."/>
            <person name="Januszkiewicz K."/>
            <person name="Wedrychowicz H."/>
        </authorList>
    </citation>
    <scope>NUCLEOTIDE SEQUENCE [LARGE SCALE GENOMIC DNA]</scope>
    <source>
        <strain evidence="12 14">DSM 17137</strain>
    </source>
</reference>
<evidence type="ECO:0000313" key="11">
    <source>
        <dbReference type="EMBL" id="KKB86785.1"/>
    </source>
</evidence>
<feature type="domain" description="ABC transmembrane type-1" evidence="10">
    <location>
        <begin position="101"/>
        <end position="290"/>
    </location>
</feature>
<dbReference type="EMBL" id="FQVC01000018">
    <property type="protein sequence ID" value="SHF94598.1"/>
    <property type="molecule type" value="Genomic_DNA"/>
</dbReference>
<dbReference type="GO" id="GO:0005886">
    <property type="term" value="C:plasma membrane"/>
    <property type="evidence" value="ECO:0007669"/>
    <property type="project" value="UniProtKB-SubCell"/>
</dbReference>
<organism evidence="11 13">
    <name type="scientific">Devosia limi DSM 17137</name>
    <dbReference type="NCBI Taxonomy" id="1121477"/>
    <lineage>
        <taxon>Bacteria</taxon>
        <taxon>Pseudomonadati</taxon>
        <taxon>Pseudomonadota</taxon>
        <taxon>Alphaproteobacteria</taxon>
        <taxon>Hyphomicrobiales</taxon>
        <taxon>Devosiaceae</taxon>
        <taxon>Devosia</taxon>
    </lineage>
</organism>
<protein>
    <submittedName>
        <fullName evidence="11">ABC transporter permease</fullName>
    </submittedName>
    <submittedName>
        <fullName evidence="12">Peptide/nickel transport system permease protein</fullName>
    </submittedName>
</protein>
<feature type="transmembrane region" description="Helical" evidence="9">
    <location>
        <begin position="267"/>
        <end position="289"/>
    </location>
</feature>
<evidence type="ECO:0000256" key="4">
    <source>
        <dbReference type="ARBA" id="ARBA00022692"/>
    </source>
</evidence>
<dbReference type="PANTHER" id="PTHR43386:SF1">
    <property type="entry name" value="D,D-DIPEPTIDE TRANSPORT SYSTEM PERMEASE PROTEIN DDPC-RELATED"/>
    <property type="match status" value="1"/>
</dbReference>
<dbReference type="GO" id="GO:0055085">
    <property type="term" value="P:transmembrane transport"/>
    <property type="evidence" value="ECO:0007669"/>
    <property type="project" value="InterPro"/>
</dbReference>
<dbReference type="Gene3D" id="1.10.3720.10">
    <property type="entry name" value="MetI-like"/>
    <property type="match status" value="1"/>
</dbReference>
<name>A0A0F5LWN3_9HYPH</name>
<keyword evidence="6" id="KW-0653">Protein transport</keyword>
<evidence type="ECO:0000256" key="9">
    <source>
        <dbReference type="RuleBase" id="RU363032"/>
    </source>
</evidence>
<dbReference type="GO" id="GO:0015031">
    <property type="term" value="P:protein transport"/>
    <property type="evidence" value="ECO:0007669"/>
    <property type="project" value="UniProtKB-KW"/>
</dbReference>
<keyword evidence="5" id="KW-0571">Peptide transport</keyword>
<keyword evidence="2 9" id="KW-0813">Transport</keyword>
<gene>
    <name evidence="12" type="ORF">SAMN02745223_03965</name>
    <name evidence="11" type="ORF">VW29_00565</name>
</gene>
<feature type="transmembrane region" description="Helical" evidence="9">
    <location>
        <begin position="31"/>
        <end position="56"/>
    </location>
</feature>
<keyword evidence="13" id="KW-1185">Reference proteome</keyword>
<reference evidence="11 13" key="1">
    <citation type="submission" date="2015-03" db="EMBL/GenBank/DDBJ databases">
        <authorList>
            <person name="Hassan Y.I."/>
            <person name="Lepp D."/>
            <person name="Zhou T."/>
        </authorList>
    </citation>
    <scope>NUCLEOTIDE SEQUENCE [LARGE SCALE GENOMIC DNA]</scope>
    <source>
        <strain evidence="11 13">DSM 17137</strain>
    </source>
</reference>
<dbReference type="InterPro" id="IPR025966">
    <property type="entry name" value="OppC_N"/>
</dbReference>
<feature type="transmembrane region" description="Helical" evidence="9">
    <location>
        <begin position="103"/>
        <end position="128"/>
    </location>
</feature>
<dbReference type="Proteomes" id="UP000033608">
    <property type="component" value="Unassembled WGS sequence"/>
</dbReference>
<dbReference type="GO" id="GO:0015833">
    <property type="term" value="P:peptide transport"/>
    <property type="evidence" value="ECO:0007669"/>
    <property type="project" value="UniProtKB-KW"/>
</dbReference>
<dbReference type="InterPro" id="IPR000515">
    <property type="entry name" value="MetI-like"/>
</dbReference>
<evidence type="ECO:0000256" key="5">
    <source>
        <dbReference type="ARBA" id="ARBA00022856"/>
    </source>
</evidence>
<dbReference type="EMBL" id="LAJF01000020">
    <property type="protein sequence ID" value="KKB86785.1"/>
    <property type="molecule type" value="Genomic_DNA"/>
</dbReference>